<feature type="transmembrane region" description="Helical" evidence="1">
    <location>
        <begin position="12"/>
        <end position="31"/>
    </location>
</feature>
<evidence type="ECO:0008006" key="4">
    <source>
        <dbReference type="Google" id="ProtNLM"/>
    </source>
</evidence>
<dbReference type="EMBL" id="BAABFT010000005">
    <property type="protein sequence ID" value="GAA4322304.1"/>
    <property type="molecule type" value="Genomic_DNA"/>
</dbReference>
<name>A0ABP8GDE1_9SPHI</name>
<keyword evidence="1" id="KW-0472">Membrane</keyword>
<accession>A0ABP8GDE1</accession>
<keyword evidence="1" id="KW-1133">Transmembrane helix</keyword>
<sequence>MKNPFKKDNNKYLVPVLIGTVAAGAAAYFLLSGNTSELRNKLSENIDKGLSDLKGKLPSGEELVALKDKVLHTFTAKANAAVEQVS</sequence>
<protein>
    <recommendedName>
        <fullName evidence="4">YtxH-like protein</fullName>
    </recommendedName>
</protein>
<keyword evidence="3" id="KW-1185">Reference proteome</keyword>
<organism evidence="2 3">
    <name type="scientific">Mucilaginibacter gynuensis</name>
    <dbReference type="NCBI Taxonomy" id="1302236"/>
    <lineage>
        <taxon>Bacteria</taxon>
        <taxon>Pseudomonadati</taxon>
        <taxon>Bacteroidota</taxon>
        <taxon>Sphingobacteriia</taxon>
        <taxon>Sphingobacteriales</taxon>
        <taxon>Sphingobacteriaceae</taxon>
        <taxon>Mucilaginibacter</taxon>
    </lineage>
</organism>
<dbReference type="Proteomes" id="UP001500582">
    <property type="component" value="Unassembled WGS sequence"/>
</dbReference>
<keyword evidence="1" id="KW-0812">Transmembrane</keyword>
<evidence type="ECO:0000313" key="2">
    <source>
        <dbReference type="EMBL" id="GAA4322304.1"/>
    </source>
</evidence>
<proteinExistence type="predicted"/>
<reference evidence="3" key="1">
    <citation type="journal article" date="2019" name="Int. J. Syst. Evol. Microbiol.">
        <title>The Global Catalogue of Microorganisms (GCM) 10K type strain sequencing project: providing services to taxonomists for standard genome sequencing and annotation.</title>
        <authorList>
            <consortium name="The Broad Institute Genomics Platform"/>
            <consortium name="The Broad Institute Genome Sequencing Center for Infectious Disease"/>
            <person name="Wu L."/>
            <person name="Ma J."/>
        </authorList>
    </citation>
    <scope>NUCLEOTIDE SEQUENCE [LARGE SCALE GENOMIC DNA]</scope>
    <source>
        <strain evidence="3">JCM 17705</strain>
    </source>
</reference>
<gene>
    <name evidence="2" type="ORF">GCM10023149_22540</name>
</gene>
<evidence type="ECO:0000256" key="1">
    <source>
        <dbReference type="SAM" id="Phobius"/>
    </source>
</evidence>
<comment type="caution">
    <text evidence="2">The sequence shown here is derived from an EMBL/GenBank/DDBJ whole genome shotgun (WGS) entry which is preliminary data.</text>
</comment>
<dbReference type="RefSeq" id="WP_345211171.1">
    <property type="nucleotide sequence ID" value="NZ_BAABFT010000005.1"/>
</dbReference>
<evidence type="ECO:0000313" key="3">
    <source>
        <dbReference type="Proteomes" id="UP001500582"/>
    </source>
</evidence>